<dbReference type="EMBL" id="KB726307">
    <property type="protein sequence ID" value="EMT71336.1"/>
    <property type="molecule type" value="Genomic_DNA"/>
</dbReference>
<keyword evidence="2" id="KW-1185">Reference proteome</keyword>
<accession>N1S0Z6</accession>
<dbReference type="Proteomes" id="UP000016929">
    <property type="component" value="Unassembled WGS sequence"/>
</dbReference>
<reference evidence="2" key="2">
    <citation type="journal article" date="2014" name="PLoS ONE">
        <title>Genome and Transcriptome Analysis of the Fungal Pathogen Fusarium oxysporum f. sp. cubense Causing Banana Vascular Wilt Disease.</title>
        <authorList>
            <person name="Guo L."/>
            <person name="Han L."/>
            <person name="Yang L."/>
            <person name="Zeng H."/>
            <person name="Fan D."/>
            <person name="Zhu Y."/>
            <person name="Feng Y."/>
            <person name="Wang G."/>
            <person name="Peng C."/>
            <person name="Jiang X."/>
            <person name="Zhou D."/>
            <person name="Ni P."/>
            <person name="Liang C."/>
            <person name="Liu L."/>
            <person name="Wang J."/>
            <person name="Mao C."/>
            <person name="Fang X."/>
            <person name="Peng M."/>
            <person name="Huang J."/>
        </authorList>
    </citation>
    <scope>NUCLEOTIDE SEQUENCE [LARGE SCALE GENOMIC DNA]</scope>
    <source>
        <strain evidence="2">race 4</strain>
    </source>
</reference>
<feature type="non-terminal residue" evidence="1">
    <location>
        <position position="1"/>
    </location>
</feature>
<gene>
    <name evidence="1" type="ORF">FOC4_g10009834</name>
</gene>
<reference evidence="2" key="1">
    <citation type="submission" date="2012-09" db="EMBL/GenBank/DDBJ databases">
        <title>Genome sequencing and comparative transcriptomics of race 1 and race 4 of banana pathogen: Fusarium oxysporum f. sp. cubense.</title>
        <authorList>
            <person name="Fang X."/>
            <person name="Huang J."/>
        </authorList>
    </citation>
    <scope>NUCLEOTIDE SEQUENCE [LARGE SCALE GENOMIC DNA]</scope>
    <source>
        <strain evidence="2">race 4</strain>
    </source>
</reference>
<sequence>PIIYTVEKHLAKAYFTARCKTWDGWSTSTAMSSGHGYSPRLWQGGNLIVSSANELPHNKH</sequence>
<evidence type="ECO:0000313" key="2">
    <source>
        <dbReference type="Proteomes" id="UP000016929"/>
    </source>
</evidence>
<protein>
    <submittedName>
        <fullName evidence="1">Uncharacterized protein</fullName>
    </submittedName>
</protein>
<dbReference type="HOGENOM" id="CLU_2948047_0_0_1"/>
<dbReference type="AlphaFoldDB" id="N1S0Z6"/>
<evidence type="ECO:0000313" key="1">
    <source>
        <dbReference type="EMBL" id="EMT71336.1"/>
    </source>
</evidence>
<organism evidence="1 2">
    <name type="scientific">Fusarium oxysporum f. sp. cubense (strain race 4)</name>
    <name type="common">Panama disease fungus</name>
    <dbReference type="NCBI Taxonomy" id="2502994"/>
    <lineage>
        <taxon>Eukaryota</taxon>
        <taxon>Fungi</taxon>
        <taxon>Dikarya</taxon>
        <taxon>Ascomycota</taxon>
        <taxon>Pezizomycotina</taxon>
        <taxon>Sordariomycetes</taxon>
        <taxon>Hypocreomycetidae</taxon>
        <taxon>Hypocreales</taxon>
        <taxon>Nectriaceae</taxon>
        <taxon>Fusarium</taxon>
        <taxon>Fusarium oxysporum species complex</taxon>
    </lineage>
</organism>
<name>N1S0Z6_FUSC4</name>
<proteinExistence type="predicted"/>